<dbReference type="Proteomes" id="UP000274920">
    <property type="component" value="Unassembled WGS sequence"/>
</dbReference>
<gene>
    <name evidence="1" type="ORF">EBB54_29040</name>
</gene>
<sequence length="244" mass="28923">MNTSDHLTKRINNFRTGNTQYMSNPSRVESVVTNFMNMTLREMKELQQALRSCYIDNILMGLGLTENGELSEEQLDMKYIELVCLINRTYIIGEIDLMIYYLNMTYFLMDGEKVSMPVKMFMSIPLTSFYFYMDSISDKPGLLNQLKYITGHCKYDDGYTIENFIKEKYSKINQPWWIGIPIEEFRQSVRDSCMDIGKLLFDSFQEAFSKQYPICSVREKYIDDFYELDNMELVDFDLSNEEYH</sequence>
<evidence type="ECO:0000313" key="1">
    <source>
        <dbReference type="EMBL" id="RRK34930.1"/>
    </source>
</evidence>
<evidence type="ECO:0000313" key="2">
    <source>
        <dbReference type="Proteomes" id="UP000274920"/>
    </source>
</evidence>
<dbReference type="AlphaFoldDB" id="A0A426DQA5"/>
<dbReference type="EMBL" id="RHJS01000002">
    <property type="protein sequence ID" value="RRK34930.1"/>
    <property type="molecule type" value="Genomic_DNA"/>
</dbReference>
<organism evidence="1 2">
    <name type="scientific">Schaedlerella arabinosiphila</name>
    <dbReference type="NCBI Taxonomy" id="2044587"/>
    <lineage>
        <taxon>Bacteria</taxon>
        <taxon>Bacillati</taxon>
        <taxon>Bacillota</taxon>
        <taxon>Clostridia</taxon>
        <taxon>Lachnospirales</taxon>
        <taxon>Lachnospiraceae</taxon>
        <taxon>Schaedlerella</taxon>
    </lineage>
</organism>
<protein>
    <submittedName>
        <fullName evidence="1">Uncharacterized protein</fullName>
    </submittedName>
</protein>
<comment type="caution">
    <text evidence="1">The sequence shown here is derived from an EMBL/GenBank/DDBJ whole genome shotgun (WGS) entry which is preliminary data.</text>
</comment>
<name>A0A426DQA5_9FIRM</name>
<reference evidence="1" key="1">
    <citation type="submission" date="2018-10" db="EMBL/GenBank/DDBJ databases">
        <title>Schaedlerella arabinophila gen. nov. sp. nov., isolated from the mouse intestinal tract and comparative analysis with the genome of the closely related altered Schaedler flora strain ASF502.</title>
        <authorList>
            <person name="Miyake S."/>
            <person name="Soh M."/>
            <person name="Seedorf H."/>
        </authorList>
    </citation>
    <scope>NUCLEOTIDE SEQUENCE [LARGE SCALE GENOMIC DNA]</scope>
    <source>
        <strain evidence="1">DSM 106076</strain>
    </source>
</reference>
<proteinExistence type="predicted"/>
<accession>A0A426DQA5</accession>
<dbReference type="RefSeq" id="WP_125130194.1">
    <property type="nucleotide sequence ID" value="NZ_RHJS01000002.1"/>
</dbReference>
<keyword evidence="2" id="KW-1185">Reference proteome</keyword>